<dbReference type="Proteomes" id="UP000093309">
    <property type="component" value="Unassembled WGS sequence"/>
</dbReference>
<dbReference type="OrthoDB" id="9783723at2"/>
<reference evidence="3" key="1">
    <citation type="submission" date="2016-05" db="EMBL/GenBank/DDBJ databases">
        <title>Paenibacillus oryzae. sp. nov., isolated from the rice root.</title>
        <authorList>
            <person name="Zhang J."/>
            <person name="Zhang X."/>
        </authorList>
    </citation>
    <scope>NUCLEOTIDE SEQUENCE [LARGE SCALE GENOMIC DNA]</scope>
    <source>
        <strain evidence="3">KCTC13222</strain>
    </source>
</reference>
<gene>
    <name evidence="2" type="ORF">A8709_12680</name>
</gene>
<dbReference type="AlphaFoldDB" id="A0A1C1A351"/>
<dbReference type="PANTHER" id="PTHR43252:SF6">
    <property type="entry name" value="NEGATIVE TRANSCRIPTION REGULATOR PADR"/>
    <property type="match status" value="1"/>
</dbReference>
<dbReference type="Gene3D" id="6.10.140.1570">
    <property type="match status" value="1"/>
</dbReference>
<name>A0A1C1A351_9BACL</name>
<dbReference type="PANTHER" id="PTHR43252">
    <property type="entry name" value="TRANSCRIPTIONAL REGULATOR YQJI"/>
    <property type="match status" value="1"/>
</dbReference>
<comment type="caution">
    <text evidence="2">The sequence shown here is derived from an EMBL/GenBank/DDBJ whole genome shotgun (WGS) entry which is preliminary data.</text>
</comment>
<dbReference type="EMBL" id="LYPC01000014">
    <property type="protein sequence ID" value="OCT14979.1"/>
    <property type="molecule type" value="Genomic_DNA"/>
</dbReference>
<evidence type="ECO:0000259" key="1">
    <source>
        <dbReference type="Pfam" id="PF03551"/>
    </source>
</evidence>
<accession>A0A1C1A351</accession>
<dbReference type="SUPFAM" id="SSF46785">
    <property type="entry name" value="Winged helix' DNA-binding domain"/>
    <property type="match status" value="1"/>
</dbReference>
<dbReference type="RefSeq" id="WP_065851855.1">
    <property type="nucleotide sequence ID" value="NZ_LYPC01000014.1"/>
</dbReference>
<dbReference type="Pfam" id="PF03551">
    <property type="entry name" value="PadR"/>
    <property type="match status" value="1"/>
</dbReference>
<keyword evidence="3" id="KW-1185">Reference proteome</keyword>
<sequence>MTSQDVILGLLMHHSLSGYDMKHKMETILSYFNNASFGTIYPTLSKMEKEELITKQSVIQEGRPNKNVYSITEKGREQFKTYMYSPVEDNEFKSDAMTRLFFGEFVEKDVIVGVLEEYLQRTKGHMERLSKLYVECQPEMSHSQEICIQIGINNSESQIRTLTQGIVRLKNLAEK</sequence>
<feature type="domain" description="Transcription regulator PadR N-terminal" evidence="1">
    <location>
        <begin position="7"/>
        <end position="80"/>
    </location>
</feature>
<proteinExistence type="predicted"/>
<evidence type="ECO:0000313" key="2">
    <source>
        <dbReference type="EMBL" id="OCT14979.1"/>
    </source>
</evidence>
<dbReference type="STRING" id="512399.A8709_12680"/>
<dbReference type="Gene3D" id="1.10.10.10">
    <property type="entry name" value="Winged helix-like DNA-binding domain superfamily/Winged helix DNA-binding domain"/>
    <property type="match status" value="1"/>
</dbReference>
<organism evidence="2 3">
    <name type="scientific">Paenibacillus pectinilyticus</name>
    <dbReference type="NCBI Taxonomy" id="512399"/>
    <lineage>
        <taxon>Bacteria</taxon>
        <taxon>Bacillati</taxon>
        <taxon>Bacillota</taxon>
        <taxon>Bacilli</taxon>
        <taxon>Bacillales</taxon>
        <taxon>Paenibacillaceae</taxon>
        <taxon>Paenibacillus</taxon>
    </lineage>
</organism>
<evidence type="ECO:0000313" key="3">
    <source>
        <dbReference type="Proteomes" id="UP000093309"/>
    </source>
</evidence>
<dbReference type="InterPro" id="IPR036390">
    <property type="entry name" value="WH_DNA-bd_sf"/>
</dbReference>
<dbReference type="InterPro" id="IPR036388">
    <property type="entry name" value="WH-like_DNA-bd_sf"/>
</dbReference>
<dbReference type="InterPro" id="IPR005149">
    <property type="entry name" value="Tscrpt_reg_PadR_N"/>
</dbReference>
<protein>
    <recommendedName>
        <fullName evidence="1">Transcription regulator PadR N-terminal domain-containing protein</fullName>
    </recommendedName>
</protein>